<dbReference type="EMBL" id="CAJNDS010002608">
    <property type="protein sequence ID" value="CAE7543403.1"/>
    <property type="molecule type" value="Genomic_DNA"/>
</dbReference>
<proteinExistence type="predicted"/>
<sequence length="139" mass="15412">MARSTTSDFCVISEGAGPNGRRVLEAVPVHSRWQQCRKHLFKSGFEESADLAGSVLCFCVMFPAVLPCQVRTAVVFLKQFQFIQDGSNVESIYSKGASRNPQIFADGFQQEVSVHVPQGLQRFPNCFDFRMPQKCGSAS</sequence>
<comment type="caution">
    <text evidence="1">The sequence shown here is derived from an EMBL/GenBank/DDBJ whole genome shotgun (WGS) entry which is preliminary data.</text>
</comment>
<evidence type="ECO:0000313" key="2">
    <source>
        <dbReference type="Proteomes" id="UP000604046"/>
    </source>
</evidence>
<dbReference type="Proteomes" id="UP000604046">
    <property type="component" value="Unassembled WGS sequence"/>
</dbReference>
<evidence type="ECO:0000313" key="1">
    <source>
        <dbReference type="EMBL" id="CAE7543403.1"/>
    </source>
</evidence>
<organism evidence="1 2">
    <name type="scientific">Symbiodinium natans</name>
    <dbReference type="NCBI Taxonomy" id="878477"/>
    <lineage>
        <taxon>Eukaryota</taxon>
        <taxon>Sar</taxon>
        <taxon>Alveolata</taxon>
        <taxon>Dinophyceae</taxon>
        <taxon>Suessiales</taxon>
        <taxon>Symbiodiniaceae</taxon>
        <taxon>Symbiodinium</taxon>
    </lineage>
</organism>
<accession>A0A812TYJ5</accession>
<gene>
    <name evidence="1" type="ORF">SNAT2548_LOCUS30471</name>
</gene>
<reference evidence="1" key="1">
    <citation type="submission" date="2021-02" db="EMBL/GenBank/DDBJ databases">
        <authorList>
            <person name="Dougan E. K."/>
            <person name="Rhodes N."/>
            <person name="Thang M."/>
            <person name="Chan C."/>
        </authorList>
    </citation>
    <scope>NUCLEOTIDE SEQUENCE</scope>
</reference>
<dbReference type="AlphaFoldDB" id="A0A812TYJ5"/>
<name>A0A812TYJ5_9DINO</name>
<protein>
    <submittedName>
        <fullName evidence="1">Uncharacterized protein</fullName>
    </submittedName>
</protein>
<keyword evidence="2" id="KW-1185">Reference proteome</keyword>